<reference evidence="2 3" key="1">
    <citation type="submission" date="2019-05" db="EMBL/GenBank/DDBJ databases">
        <title>Another draft genome of Portunus trituberculatus and its Hox gene families provides insights of decapod evolution.</title>
        <authorList>
            <person name="Jeong J.-H."/>
            <person name="Song I."/>
            <person name="Kim S."/>
            <person name="Choi T."/>
            <person name="Kim D."/>
            <person name="Ryu S."/>
            <person name="Kim W."/>
        </authorList>
    </citation>
    <scope>NUCLEOTIDE SEQUENCE [LARGE SCALE GENOMIC DNA]</scope>
    <source>
        <tissue evidence="2">Muscle</tissue>
    </source>
</reference>
<keyword evidence="1" id="KW-1133">Transmembrane helix</keyword>
<keyword evidence="3" id="KW-1185">Reference proteome</keyword>
<dbReference type="EMBL" id="VSRR010000588">
    <property type="protein sequence ID" value="MPC17427.1"/>
    <property type="molecule type" value="Genomic_DNA"/>
</dbReference>
<evidence type="ECO:0000313" key="3">
    <source>
        <dbReference type="Proteomes" id="UP000324222"/>
    </source>
</evidence>
<comment type="caution">
    <text evidence="2">The sequence shown here is derived from an EMBL/GenBank/DDBJ whole genome shotgun (WGS) entry which is preliminary data.</text>
</comment>
<sequence>MSPFHTCYFRTFENFSALRTSAPCLVVSRYGGAEVRTKTNILLLVKTAVHSGLLVAVVVTVLMAVSYTDPYTPTQSHKH</sequence>
<dbReference type="Proteomes" id="UP000324222">
    <property type="component" value="Unassembled WGS sequence"/>
</dbReference>
<evidence type="ECO:0000256" key="1">
    <source>
        <dbReference type="SAM" id="Phobius"/>
    </source>
</evidence>
<accession>A0A5B7D872</accession>
<organism evidence="2 3">
    <name type="scientific">Portunus trituberculatus</name>
    <name type="common">Swimming crab</name>
    <name type="synonym">Neptunus trituberculatus</name>
    <dbReference type="NCBI Taxonomy" id="210409"/>
    <lineage>
        <taxon>Eukaryota</taxon>
        <taxon>Metazoa</taxon>
        <taxon>Ecdysozoa</taxon>
        <taxon>Arthropoda</taxon>
        <taxon>Crustacea</taxon>
        <taxon>Multicrustacea</taxon>
        <taxon>Malacostraca</taxon>
        <taxon>Eumalacostraca</taxon>
        <taxon>Eucarida</taxon>
        <taxon>Decapoda</taxon>
        <taxon>Pleocyemata</taxon>
        <taxon>Brachyura</taxon>
        <taxon>Eubrachyura</taxon>
        <taxon>Portunoidea</taxon>
        <taxon>Portunidae</taxon>
        <taxon>Portuninae</taxon>
        <taxon>Portunus</taxon>
    </lineage>
</organism>
<feature type="transmembrane region" description="Helical" evidence="1">
    <location>
        <begin position="43"/>
        <end position="67"/>
    </location>
</feature>
<keyword evidence="1" id="KW-0812">Transmembrane</keyword>
<proteinExistence type="predicted"/>
<protein>
    <submittedName>
        <fullName evidence="2">Uncharacterized protein</fullName>
    </submittedName>
</protein>
<dbReference type="AlphaFoldDB" id="A0A5B7D872"/>
<name>A0A5B7D872_PORTR</name>
<evidence type="ECO:0000313" key="2">
    <source>
        <dbReference type="EMBL" id="MPC17427.1"/>
    </source>
</evidence>
<gene>
    <name evidence="2" type="ORF">E2C01_010285</name>
</gene>
<keyword evidence="1" id="KW-0472">Membrane</keyword>